<dbReference type="GO" id="GO:0005524">
    <property type="term" value="F:ATP binding"/>
    <property type="evidence" value="ECO:0007669"/>
    <property type="project" value="InterPro"/>
</dbReference>
<dbReference type="Pfam" id="PF13175">
    <property type="entry name" value="AAA_15"/>
    <property type="match status" value="1"/>
</dbReference>
<protein>
    <submittedName>
        <fullName evidence="3">AAA family ATPase</fullName>
    </submittedName>
</protein>
<dbReference type="Gene3D" id="3.40.50.300">
    <property type="entry name" value="P-loop containing nucleotide triphosphate hydrolases"/>
    <property type="match status" value="2"/>
</dbReference>
<dbReference type="Pfam" id="PF13304">
    <property type="entry name" value="AAA_21"/>
    <property type="match status" value="1"/>
</dbReference>
<dbReference type="PANTHER" id="PTHR40396">
    <property type="entry name" value="ATPASE-LIKE PROTEIN"/>
    <property type="match status" value="1"/>
</dbReference>
<dbReference type="PANTHER" id="PTHR40396:SF1">
    <property type="entry name" value="ATPASE AAA-TYPE CORE DOMAIN-CONTAINING PROTEIN"/>
    <property type="match status" value="1"/>
</dbReference>
<dbReference type="InterPro" id="IPR014555">
    <property type="entry name" value="RecF-like"/>
</dbReference>
<dbReference type="EMBL" id="VXRG01000087">
    <property type="protein sequence ID" value="MXY93800.1"/>
    <property type="molecule type" value="Genomic_DNA"/>
</dbReference>
<dbReference type="InterPro" id="IPR027417">
    <property type="entry name" value="P-loop_NTPase"/>
</dbReference>
<dbReference type="InterPro" id="IPR003959">
    <property type="entry name" value="ATPase_AAA_core"/>
</dbReference>
<evidence type="ECO:0000259" key="1">
    <source>
        <dbReference type="Pfam" id="PF13175"/>
    </source>
</evidence>
<evidence type="ECO:0000259" key="2">
    <source>
        <dbReference type="Pfam" id="PF13304"/>
    </source>
</evidence>
<gene>
    <name evidence="3" type="ORF">F4Y42_10165</name>
</gene>
<dbReference type="SUPFAM" id="SSF52540">
    <property type="entry name" value="P-loop containing nucleoside triphosphate hydrolases"/>
    <property type="match status" value="1"/>
</dbReference>
<dbReference type="AlphaFoldDB" id="A0A6B0YS05"/>
<organism evidence="3">
    <name type="scientific">Caldilineaceae bacterium SB0664_bin_27</name>
    <dbReference type="NCBI Taxonomy" id="2605260"/>
    <lineage>
        <taxon>Bacteria</taxon>
        <taxon>Bacillati</taxon>
        <taxon>Chloroflexota</taxon>
        <taxon>Caldilineae</taxon>
        <taxon>Caldilineales</taxon>
        <taxon>Caldilineaceae</taxon>
    </lineage>
</organism>
<accession>A0A6B0YS05</accession>
<feature type="domain" description="Endonuclease GajA/Old nuclease/RecF-like AAA" evidence="1">
    <location>
        <begin position="1"/>
        <end position="47"/>
    </location>
</feature>
<dbReference type="GO" id="GO:0016887">
    <property type="term" value="F:ATP hydrolysis activity"/>
    <property type="evidence" value="ECO:0007669"/>
    <property type="project" value="InterPro"/>
</dbReference>
<feature type="domain" description="ATPase AAA-type core" evidence="2">
    <location>
        <begin position="254"/>
        <end position="368"/>
    </location>
</feature>
<dbReference type="PIRSF" id="PIRSF029347">
    <property type="entry name" value="RecF"/>
    <property type="match status" value="1"/>
</dbReference>
<proteinExistence type="predicted"/>
<dbReference type="InterPro" id="IPR041685">
    <property type="entry name" value="AAA_GajA/Old/RecF-like"/>
</dbReference>
<evidence type="ECO:0000313" key="3">
    <source>
        <dbReference type="EMBL" id="MXY93800.1"/>
    </source>
</evidence>
<comment type="caution">
    <text evidence="3">The sequence shown here is derived from an EMBL/GenBank/DDBJ whole genome shotgun (WGS) entry which is preliminary data.</text>
</comment>
<name>A0A6B0YS05_9CHLR</name>
<reference evidence="3" key="1">
    <citation type="submission" date="2019-09" db="EMBL/GenBank/DDBJ databases">
        <title>Characterisation of the sponge microbiome using genome-centric metagenomics.</title>
        <authorList>
            <person name="Engelberts J.P."/>
            <person name="Robbins S.J."/>
            <person name="De Goeij J.M."/>
            <person name="Aranda M."/>
            <person name="Bell S.C."/>
            <person name="Webster N.S."/>
        </authorList>
    </citation>
    <scope>NUCLEOTIDE SEQUENCE</scope>
    <source>
        <strain evidence="3">SB0664_bin_27</strain>
    </source>
</reference>
<sequence>MTISKIRIANFKSFADETVELNDFNLLVGANASGKSNFVQAFKFLSDIAAHGLEDAISLQGGVEYLRHFGSAGDEPLLFQVTIQGESQEVDYGVDVGKRSDAKPTRQVSIRMPQEIISMDYEFSLRFHKGGYSVERDKLTLCHDPGIPTESRRGSSAYAKTIAENSSGKLIVNSTVPNMEHLSSFGGEHIAERTLLFETPILYLFAGTFVDWFKEIGIYDIDPKRAKEIITVAGRSELETDGGNLALVLKNLLGDEDTRRSIRNLCQYNLPYLKDLKIEQLADRFLSIKVQETFVDGSELPAFLISDGTANIIALIVALYFQEQKRFAIFEEPERHLHPKLISGLMELFKEASSKRQILLTSHNPEVVKNAGIENLLLVSRDKSGFSRIVKPSDSQLVRTFLENELGVEELFVDNLLGV</sequence>